<evidence type="ECO:0000313" key="1">
    <source>
        <dbReference type="EMBL" id="QDU26733.1"/>
    </source>
</evidence>
<dbReference type="Proteomes" id="UP000315017">
    <property type="component" value="Chromosome"/>
</dbReference>
<accession>A0A517Y938</accession>
<dbReference type="KEGG" id="aagg:ETAA8_18140"/>
<evidence type="ECO:0000313" key="2">
    <source>
        <dbReference type="Proteomes" id="UP000315017"/>
    </source>
</evidence>
<gene>
    <name evidence="1" type="ORF">ETAA8_18140</name>
</gene>
<keyword evidence="2" id="KW-1185">Reference proteome</keyword>
<protein>
    <recommendedName>
        <fullName evidence="3">DUF1257 domain-containing protein</fullName>
    </recommendedName>
</protein>
<reference evidence="1 2" key="1">
    <citation type="submission" date="2019-02" db="EMBL/GenBank/DDBJ databases">
        <title>Deep-cultivation of Planctomycetes and their phenomic and genomic characterization uncovers novel biology.</title>
        <authorList>
            <person name="Wiegand S."/>
            <person name="Jogler M."/>
            <person name="Boedeker C."/>
            <person name="Pinto D."/>
            <person name="Vollmers J."/>
            <person name="Rivas-Marin E."/>
            <person name="Kohn T."/>
            <person name="Peeters S.H."/>
            <person name="Heuer A."/>
            <person name="Rast P."/>
            <person name="Oberbeckmann S."/>
            <person name="Bunk B."/>
            <person name="Jeske O."/>
            <person name="Meyerdierks A."/>
            <person name="Storesund J.E."/>
            <person name="Kallscheuer N."/>
            <person name="Luecker S."/>
            <person name="Lage O.M."/>
            <person name="Pohl T."/>
            <person name="Merkel B.J."/>
            <person name="Hornburger P."/>
            <person name="Mueller R.-W."/>
            <person name="Bruemmer F."/>
            <person name="Labrenz M."/>
            <person name="Spormann A.M."/>
            <person name="Op den Camp H."/>
            <person name="Overmann J."/>
            <person name="Amann R."/>
            <person name="Jetten M.S.M."/>
            <person name="Mascher T."/>
            <person name="Medema M.H."/>
            <person name="Devos D.P."/>
            <person name="Kaster A.-K."/>
            <person name="Ovreas L."/>
            <person name="Rohde M."/>
            <person name="Galperin M.Y."/>
            <person name="Jogler C."/>
        </authorList>
    </citation>
    <scope>NUCLEOTIDE SEQUENCE [LARGE SCALE GENOMIC DNA]</scope>
    <source>
        <strain evidence="1 2">ETA_A8</strain>
    </source>
</reference>
<organism evidence="1 2">
    <name type="scientific">Anatilimnocola aggregata</name>
    <dbReference type="NCBI Taxonomy" id="2528021"/>
    <lineage>
        <taxon>Bacteria</taxon>
        <taxon>Pseudomonadati</taxon>
        <taxon>Planctomycetota</taxon>
        <taxon>Planctomycetia</taxon>
        <taxon>Pirellulales</taxon>
        <taxon>Pirellulaceae</taxon>
        <taxon>Anatilimnocola</taxon>
    </lineage>
</organism>
<proteinExistence type="predicted"/>
<evidence type="ECO:0008006" key="3">
    <source>
        <dbReference type="Google" id="ProtNLM"/>
    </source>
</evidence>
<name>A0A517Y938_9BACT</name>
<sequence>MFNSAASGLGINLPGWNYPVVCDLSTGQLQFDNFNGRWGKQQELDRFLQAYACELAKIAARKKGHTVSEQMLADGSIKLTIQVTRGAV</sequence>
<dbReference type="RefSeq" id="WP_315851587.1">
    <property type="nucleotide sequence ID" value="NZ_CP036274.1"/>
</dbReference>
<dbReference type="AlphaFoldDB" id="A0A517Y938"/>
<dbReference type="EMBL" id="CP036274">
    <property type="protein sequence ID" value="QDU26733.1"/>
    <property type="molecule type" value="Genomic_DNA"/>
</dbReference>